<evidence type="ECO:0000313" key="2">
    <source>
        <dbReference type="EMBL" id="KAG0330394.1"/>
    </source>
</evidence>
<dbReference type="OrthoDB" id="2433939at2759"/>
<comment type="caution">
    <text evidence="2">The sequence shown here is derived from an EMBL/GenBank/DDBJ whole genome shotgun (WGS) entry which is preliminary data.</text>
</comment>
<reference evidence="2" key="1">
    <citation type="journal article" date="2020" name="Fungal Divers.">
        <title>Resolving the Mortierellaceae phylogeny through synthesis of multi-gene phylogenetics and phylogenomics.</title>
        <authorList>
            <person name="Vandepol N."/>
            <person name="Liber J."/>
            <person name="Desiro A."/>
            <person name="Na H."/>
            <person name="Kennedy M."/>
            <person name="Barry K."/>
            <person name="Grigoriev I.V."/>
            <person name="Miller A.N."/>
            <person name="O'Donnell K."/>
            <person name="Stajich J.E."/>
            <person name="Bonito G."/>
        </authorList>
    </citation>
    <scope>NUCLEOTIDE SEQUENCE</scope>
    <source>
        <strain evidence="2">REB-010B</strain>
    </source>
</reference>
<gene>
    <name evidence="2" type="ORF">BGZ99_004764</name>
</gene>
<dbReference type="Proteomes" id="UP000738325">
    <property type="component" value="Unassembled WGS sequence"/>
</dbReference>
<accession>A0A9P6V124</accession>
<feature type="region of interest" description="Disordered" evidence="1">
    <location>
        <begin position="31"/>
        <end position="60"/>
    </location>
</feature>
<sequence>MSYVHPDDIRILCRGLDRVWESFEEWVDPTAVPDPIWEPQTREEDPNGISSDNSSGDRPLDGVVWVEVRGSQSSGQPMLAIRPLTTLETQILLDQGFNSSNLIIPSRRSRQEVDLSVAVERQSNSKEWRNRTKCMGLEEGMKLPKQLNISALTSCPMSLSIPTRIHLNSQEDANRLKMPGSLPSTLSTTSAINCRQARSSNGDGVMSIPSMLAYPITTPIKPWALFMTIALDAWKQWIQTVHAGQAQFQDWREYVLETMIDQLIEGVCLGLTLLGLEDVPQDIRLEYESMSIATKQQAIKMESAGEDDSEHDHVDQERPVQFQTDCSLQQRKPSGIRRVAVILHHYPTVEGVVVRFGNSWLGQKIKNRLDNKLDTAAAHIVDWWYGSGNEDSAVATHGAKDGLHAVNNSVTIGDGIGAETDLGLVDA</sequence>
<evidence type="ECO:0000256" key="1">
    <source>
        <dbReference type="SAM" id="MobiDB-lite"/>
    </source>
</evidence>
<proteinExistence type="predicted"/>
<dbReference type="AlphaFoldDB" id="A0A9P6V124"/>
<keyword evidence="3" id="KW-1185">Reference proteome</keyword>
<evidence type="ECO:0000313" key="3">
    <source>
        <dbReference type="Proteomes" id="UP000738325"/>
    </source>
</evidence>
<organism evidence="2 3">
    <name type="scientific">Dissophora globulifera</name>
    <dbReference type="NCBI Taxonomy" id="979702"/>
    <lineage>
        <taxon>Eukaryota</taxon>
        <taxon>Fungi</taxon>
        <taxon>Fungi incertae sedis</taxon>
        <taxon>Mucoromycota</taxon>
        <taxon>Mortierellomycotina</taxon>
        <taxon>Mortierellomycetes</taxon>
        <taxon>Mortierellales</taxon>
        <taxon>Mortierellaceae</taxon>
        <taxon>Dissophora</taxon>
    </lineage>
</organism>
<dbReference type="EMBL" id="JAAAIP010000003">
    <property type="protein sequence ID" value="KAG0330394.1"/>
    <property type="molecule type" value="Genomic_DNA"/>
</dbReference>
<protein>
    <submittedName>
        <fullName evidence="2">Uncharacterized protein</fullName>
    </submittedName>
</protein>
<name>A0A9P6V124_9FUNG</name>